<gene>
    <name evidence="1" type="ORF">GCM10007140_29440</name>
</gene>
<dbReference type="RefSeq" id="WP_188389225.1">
    <property type="nucleotide sequence ID" value="NZ_BMFK01000002.1"/>
</dbReference>
<accession>A0A917AVY6</accession>
<evidence type="ECO:0008006" key="3">
    <source>
        <dbReference type="Google" id="ProtNLM"/>
    </source>
</evidence>
<dbReference type="Pfam" id="PF10776">
    <property type="entry name" value="DUF2600"/>
    <property type="match status" value="1"/>
</dbReference>
<organism evidence="1 2">
    <name type="scientific">Priestia taiwanensis</name>
    <dbReference type="NCBI Taxonomy" id="1347902"/>
    <lineage>
        <taxon>Bacteria</taxon>
        <taxon>Bacillati</taxon>
        <taxon>Bacillota</taxon>
        <taxon>Bacilli</taxon>
        <taxon>Bacillales</taxon>
        <taxon>Bacillaceae</taxon>
        <taxon>Priestia</taxon>
    </lineage>
</organism>
<name>A0A917AVY6_9BACI</name>
<dbReference type="EMBL" id="BMFK01000002">
    <property type="protein sequence ID" value="GGE77893.1"/>
    <property type="molecule type" value="Genomic_DNA"/>
</dbReference>
<dbReference type="AlphaFoldDB" id="A0A917AVY6"/>
<reference evidence="1" key="1">
    <citation type="journal article" date="2014" name="Int. J. Syst. Evol. Microbiol.">
        <title>Complete genome sequence of Corynebacterium casei LMG S-19264T (=DSM 44701T), isolated from a smear-ripened cheese.</title>
        <authorList>
            <consortium name="US DOE Joint Genome Institute (JGI-PGF)"/>
            <person name="Walter F."/>
            <person name="Albersmeier A."/>
            <person name="Kalinowski J."/>
            <person name="Ruckert C."/>
        </authorList>
    </citation>
    <scope>NUCLEOTIDE SEQUENCE</scope>
    <source>
        <strain evidence="1">CGMCC 1.12698</strain>
    </source>
</reference>
<reference evidence="1" key="2">
    <citation type="submission" date="2020-09" db="EMBL/GenBank/DDBJ databases">
        <authorList>
            <person name="Sun Q."/>
            <person name="Zhou Y."/>
        </authorList>
    </citation>
    <scope>NUCLEOTIDE SEQUENCE</scope>
    <source>
        <strain evidence="1">CGMCC 1.12698</strain>
    </source>
</reference>
<proteinExistence type="predicted"/>
<comment type="caution">
    <text evidence="1">The sequence shown here is derived from an EMBL/GenBank/DDBJ whole genome shotgun (WGS) entry which is preliminary data.</text>
</comment>
<keyword evidence="2" id="KW-1185">Reference proteome</keyword>
<evidence type="ECO:0000313" key="2">
    <source>
        <dbReference type="Proteomes" id="UP000605259"/>
    </source>
</evidence>
<dbReference type="InterPro" id="IPR019712">
    <property type="entry name" value="YtpB-like"/>
</dbReference>
<protein>
    <recommendedName>
        <fullName evidence="3">Tetraprenyl-beta-curcumene synthase</fullName>
    </recommendedName>
</protein>
<dbReference type="Proteomes" id="UP000605259">
    <property type="component" value="Unassembled WGS sequence"/>
</dbReference>
<evidence type="ECO:0000313" key="1">
    <source>
        <dbReference type="EMBL" id="GGE77893.1"/>
    </source>
</evidence>
<sequence>MNVPTTPLSLMKKVYSNVLPNVHEELAYWKKRAEQIPNEELRNQALASLEQKAFHCEGGGILALLAEKESATCIRFIVAYQTISDYLDNLCDRSTSLDPNDFAALHEAMLHALQGQNKSVNYYRFRDEQLDGGYLQELVYTCQKALKKAKHYDKIAPVLRELSSYYCDLQVHKHVTIEEREPRLKNWFSEHQQNVPPMEWYEFSACSGSTLGVFCLVAYAYGETLEQQQIDNIRKSYFPYVQGLHILLDYFIDQEEDKIGGDLNFCSYYEDQQELMMRLKYFISEADAHLAQIPHEKFHRLIHRGLLGIYLSDRKIKKQKDVRRMAKELVKCGGLTSRFFYWNGKVYRKVSGT</sequence>